<evidence type="ECO:0000313" key="10">
    <source>
        <dbReference type="EMBL" id="SHI75328.1"/>
    </source>
</evidence>
<feature type="binding site" description="axial binding residue" evidence="6">
    <location>
        <position position="112"/>
    </location>
    <ligand>
        <name>heme c</name>
        <dbReference type="ChEBI" id="CHEBI:61717"/>
        <label>1</label>
    </ligand>
    <ligandPart>
        <name>Fe</name>
        <dbReference type="ChEBI" id="CHEBI:18248"/>
    </ligandPart>
</feature>
<dbReference type="AlphaFoldDB" id="A0A8G2C839"/>
<feature type="binding site" description="axial binding residue" evidence="6">
    <location>
        <position position="66"/>
    </location>
    <ligand>
        <name>heme c</name>
        <dbReference type="ChEBI" id="CHEBI:61717"/>
        <label>1</label>
    </ligand>
    <ligandPart>
        <name>Fe</name>
        <dbReference type="ChEBI" id="CHEBI:18248"/>
    </ligandPart>
</feature>
<gene>
    <name evidence="9" type="primary">tmcA</name>
    <name evidence="9" type="ORF">AB2Z07_05870</name>
    <name evidence="10" type="ORF">SAMN05660830_00876</name>
</gene>
<comment type="caution">
    <text evidence="10">The sequence shown here is derived from an EMBL/GenBank/DDBJ whole genome shotgun (WGS) entry which is preliminary data.</text>
</comment>
<comment type="cofactor">
    <cofactor evidence="6">
        <name>heme c</name>
        <dbReference type="ChEBI" id="CHEBI:61717"/>
    </cofactor>
    <text evidence="6">Binds 4 heme c groups covalently per monomer.</text>
</comment>
<evidence type="ECO:0000313" key="11">
    <source>
        <dbReference type="Proteomes" id="UP000184001"/>
    </source>
</evidence>
<evidence type="ECO:0000256" key="7">
    <source>
        <dbReference type="SAM" id="SignalP"/>
    </source>
</evidence>
<dbReference type="CDD" id="cd08168">
    <property type="entry name" value="Cytochrom_C3"/>
    <property type="match status" value="1"/>
</dbReference>
<sequence length="130" mass="14409">MNKVLTSILMVFAFMLTVPVASAVAEGMPEGQMDVPELAPFKYAPASFDHDPHNEKAGLEDDCTACHHGSQDGMKVQEYDEELPCADCHTVKKKKGVTPLRRAFHLQCITCHEKQNKGPVQCKSCHQPEK</sequence>
<dbReference type="InterPro" id="IPR036280">
    <property type="entry name" value="Multihaem_cyt_sf"/>
</dbReference>
<evidence type="ECO:0000256" key="2">
    <source>
        <dbReference type="ARBA" id="ARBA00022617"/>
    </source>
</evidence>
<feature type="binding site" description="axial binding residue" evidence="6">
    <location>
        <position position="68"/>
    </location>
    <ligand>
        <name>heme c</name>
        <dbReference type="ChEBI" id="CHEBI:61717"/>
        <label>1</label>
    </ligand>
    <ligandPart>
        <name>Fe</name>
        <dbReference type="ChEBI" id="CHEBI:18248"/>
    </ligandPart>
</feature>
<dbReference type="EMBL" id="JBFSOO010000003">
    <property type="protein sequence ID" value="MEZ6853061.1"/>
    <property type="molecule type" value="Genomic_DNA"/>
</dbReference>
<feature type="chain" id="PRO_5034760401" evidence="7">
    <location>
        <begin position="24"/>
        <end position="130"/>
    </location>
</feature>
<dbReference type="InterPro" id="IPR002322">
    <property type="entry name" value="Cyt_c_III"/>
</dbReference>
<dbReference type="Proteomes" id="UP001568358">
    <property type="component" value="Unassembled WGS sequence"/>
</dbReference>
<feature type="domain" description="Class III cytochrome C" evidence="8">
    <location>
        <begin position="42"/>
        <end position="126"/>
    </location>
</feature>
<dbReference type="InterPro" id="IPR020942">
    <property type="entry name" value="Cyt_c_III_dom"/>
</dbReference>
<reference evidence="10 11" key="1">
    <citation type="submission" date="2016-11" db="EMBL/GenBank/DDBJ databases">
        <authorList>
            <person name="Varghese N."/>
            <person name="Submissions S."/>
        </authorList>
    </citation>
    <scope>NUCLEOTIDE SEQUENCE [LARGE SCALE GENOMIC DNA]</scope>
    <source>
        <strain evidence="10 11">DSM 17919</strain>
    </source>
</reference>
<dbReference type="EMBL" id="FQZR01000002">
    <property type="protein sequence ID" value="SHI75328.1"/>
    <property type="molecule type" value="Genomic_DNA"/>
</dbReference>
<dbReference type="GO" id="GO:0020037">
    <property type="term" value="F:heme binding"/>
    <property type="evidence" value="ECO:0007669"/>
    <property type="project" value="InterPro"/>
</dbReference>
<dbReference type="Proteomes" id="UP000184001">
    <property type="component" value="Unassembled WGS sequence"/>
</dbReference>
<dbReference type="PRINTS" id="PR00609">
    <property type="entry name" value="CYTOCHROMEC3"/>
</dbReference>
<dbReference type="NCBIfam" id="NF045722">
    <property type="entry name" value="c3_cytochr_TmcA"/>
    <property type="match status" value="1"/>
</dbReference>
<dbReference type="RefSeq" id="WP_020001996.1">
    <property type="nucleotide sequence ID" value="NZ_CP192219.1"/>
</dbReference>
<feature type="binding site" description="axial binding residue" evidence="6">
    <location>
        <position position="108"/>
    </location>
    <ligand>
        <name>heme c</name>
        <dbReference type="ChEBI" id="CHEBI:61717"/>
        <label>1</label>
    </ligand>
    <ligandPart>
        <name>Fe</name>
        <dbReference type="ChEBI" id="CHEBI:18248"/>
    </ligandPart>
</feature>
<feature type="signal peptide" evidence="7">
    <location>
        <begin position="1"/>
        <end position="23"/>
    </location>
</feature>
<reference evidence="9 12" key="2">
    <citation type="submission" date="2024-07" db="EMBL/GenBank/DDBJ databases">
        <title>Active virus-host system and metabolic interactions in a Lokiarchaeon culture.</title>
        <authorList>
            <person name="Ponce Toledo R.I."/>
            <person name="Rodrigues Oliveira T."/>
            <person name="Schleper C."/>
        </authorList>
    </citation>
    <scope>NUCLEOTIDE SEQUENCE [LARGE SCALE GENOMIC DNA]</scope>
    <source>
        <strain evidence="9 12">B35</strain>
    </source>
</reference>
<dbReference type="Pfam" id="PF02085">
    <property type="entry name" value="Cytochrom_CIII"/>
    <property type="match status" value="1"/>
</dbReference>
<feature type="binding site" description="axial binding residue" evidence="6">
    <location>
        <position position="122"/>
    </location>
    <ligand>
        <name>heme c</name>
        <dbReference type="ChEBI" id="CHEBI:61717"/>
        <label>1</label>
    </ligand>
    <ligandPart>
        <name>Fe</name>
        <dbReference type="ChEBI" id="CHEBI:18248"/>
    </ligandPart>
</feature>
<protein>
    <submittedName>
        <fullName evidence="9">Acidic tetraheme cytochrome c3 TmcA</fullName>
    </submittedName>
    <submittedName>
        <fullName evidence="10">Class III cytochrome C family protein</fullName>
    </submittedName>
</protein>
<keyword evidence="1" id="KW-0813">Transport</keyword>
<feature type="binding site" description="axial binding residue" evidence="6">
    <location>
        <position position="126"/>
    </location>
    <ligand>
        <name>heme c</name>
        <dbReference type="ChEBI" id="CHEBI:61717"/>
        <label>1</label>
    </ligand>
    <ligandPart>
        <name>Fe</name>
        <dbReference type="ChEBI" id="CHEBI:18248"/>
    </ligandPart>
</feature>
<proteinExistence type="predicted"/>
<evidence type="ECO:0000313" key="9">
    <source>
        <dbReference type="EMBL" id="MEZ6853061.1"/>
    </source>
</evidence>
<dbReference type="SUPFAM" id="SSF48695">
    <property type="entry name" value="Multiheme cytochromes"/>
    <property type="match status" value="1"/>
</dbReference>
<keyword evidence="2 6" id="KW-0349">Heme</keyword>
<accession>A0A8G2C839</accession>
<evidence type="ECO:0000256" key="1">
    <source>
        <dbReference type="ARBA" id="ARBA00022448"/>
    </source>
</evidence>
<name>A0A8G2C839_9BACT</name>
<evidence type="ECO:0000256" key="6">
    <source>
        <dbReference type="PIRSR" id="PIRSR602322-1"/>
    </source>
</evidence>
<evidence type="ECO:0000313" key="12">
    <source>
        <dbReference type="Proteomes" id="UP001568358"/>
    </source>
</evidence>
<dbReference type="GO" id="GO:0009055">
    <property type="term" value="F:electron transfer activity"/>
    <property type="evidence" value="ECO:0007669"/>
    <property type="project" value="InterPro"/>
</dbReference>
<feature type="binding site" description="axial binding residue" evidence="6">
    <location>
        <position position="125"/>
    </location>
    <ligand>
        <name>heme c</name>
        <dbReference type="ChEBI" id="CHEBI:61717"/>
        <label>1</label>
    </ligand>
    <ligandPart>
        <name>Fe</name>
        <dbReference type="ChEBI" id="CHEBI:18248"/>
    </ligandPart>
</feature>
<dbReference type="InterPro" id="IPR054899">
    <property type="entry name" value="c3_cytochr_TmcA"/>
</dbReference>
<dbReference type="Gene3D" id="3.90.10.10">
    <property type="entry name" value="Cytochrome C3"/>
    <property type="match status" value="1"/>
</dbReference>
<evidence type="ECO:0000259" key="8">
    <source>
        <dbReference type="Pfam" id="PF02085"/>
    </source>
</evidence>
<keyword evidence="5 6" id="KW-0408">Iron</keyword>
<evidence type="ECO:0000256" key="3">
    <source>
        <dbReference type="ARBA" id="ARBA00022723"/>
    </source>
</evidence>
<evidence type="ECO:0000256" key="5">
    <source>
        <dbReference type="ARBA" id="ARBA00023004"/>
    </source>
</evidence>
<keyword evidence="7" id="KW-0732">Signal</keyword>
<feature type="binding site" description="axial binding residue" evidence="6">
    <location>
        <position position="63"/>
    </location>
    <ligand>
        <name>heme c</name>
        <dbReference type="ChEBI" id="CHEBI:61717"/>
        <label>1</label>
    </ligand>
    <ligandPart>
        <name>Fe</name>
        <dbReference type="ChEBI" id="CHEBI:18248"/>
    </ligandPart>
</feature>
<feature type="binding site" description="axial binding residue" evidence="6">
    <location>
        <position position="50"/>
    </location>
    <ligand>
        <name>heme c</name>
        <dbReference type="ChEBI" id="CHEBI:61717"/>
        <label>1</label>
    </ligand>
    <ligandPart>
        <name>Fe</name>
        <dbReference type="ChEBI" id="CHEBI:18248"/>
    </ligandPart>
</feature>
<feature type="binding site" description="axial binding residue" evidence="6">
    <location>
        <position position="111"/>
    </location>
    <ligand>
        <name>heme c</name>
        <dbReference type="ChEBI" id="CHEBI:61717"/>
        <label>1</label>
    </ligand>
    <ligandPart>
        <name>Fe</name>
        <dbReference type="ChEBI" id="CHEBI:18248"/>
    </ligandPart>
</feature>
<keyword evidence="4" id="KW-0249">Electron transport</keyword>
<keyword evidence="12" id="KW-1185">Reference proteome</keyword>
<feature type="binding site" description="axial binding residue" evidence="6">
    <location>
        <position position="53"/>
    </location>
    <ligand>
        <name>heme c</name>
        <dbReference type="ChEBI" id="CHEBI:61717"/>
        <label>1</label>
    </ligand>
    <ligandPart>
        <name>Fe</name>
        <dbReference type="ChEBI" id="CHEBI:18248"/>
    </ligandPart>
</feature>
<keyword evidence="3 6" id="KW-0479">Metal-binding</keyword>
<organism evidence="10 11">
    <name type="scientific">Halodesulfovibrio aestuarii</name>
    <dbReference type="NCBI Taxonomy" id="126333"/>
    <lineage>
        <taxon>Bacteria</taxon>
        <taxon>Pseudomonadati</taxon>
        <taxon>Thermodesulfobacteriota</taxon>
        <taxon>Desulfovibrionia</taxon>
        <taxon>Desulfovibrionales</taxon>
        <taxon>Desulfovibrionaceae</taxon>
        <taxon>Halodesulfovibrio</taxon>
    </lineage>
</organism>
<feature type="binding site" description="covalent" evidence="6">
    <location>
        <position position="67"/>
    </location>
    <ligand>
        <name>heme c</name>
        <dbReference type="ChEBI" id="CHEBI:61717"/>
        <label>1</label>
    </ligand>
</feature>
<dbReference type="GO" id="GO:0046872">
    <property type="term" value="F:metal ion binding"/>
    <property type="evidence" value="ECO:0007669"/>
    <property type="project" value="UniProtKB-KW"/>
</dbReference>
<evidence type="ECO:0000256" key="4">
    <source>
        <dbReference type="ARBA" id="ARBA00022982"/>
    </source>
</evidence>